<dbReference type="Pfam" id="PF01202">
    <property type="entry name" value="SKI"/>
    <property type="match status" value="1"/>
</dbReference>
<organism evidence="8 9">
    <name type="scientific">Paraflavisolibacter caeni</name>
    <dbReference type="NCBI Taxonomy" id="2982496"/>
    <lineage>
        <taxon>Bacteria</taxon>
        <taxon>Pseudomonadati</taxon>
        <taxon>Bacteroidota</taxon>
        <taxon>Chitinophagia</taxon>
        <taxon>Chitinophagales</taxon>
        <taxon>Chitinophagaceae</taxon>
        <taxon>Paraflavisolibacter</taxon>
    </lineage>
</organism>
<dbReference type="GO" id="GO:0005829">
    <property type="term" value="C:cytosol"/>
    <property type="evidence" value="ECO:0007669"/>
    <property type="project" value="TreeGrafter"/>
</dbReference>
<keyword evidence="5 7" id="KW-0067">ATP-binding</keyword>
<reference evidence="8" key="2">
    <citation type="submission" date="2023-04" db="EMBL/GenBank/DDBJ databases">
        <title>Paracnuella aquatica gen. nov., sp. nov., a member of the family Chitinophagaceae isolated from a hot spring.</title>
        <authorList>
            <person name="Wang C."/>
        </authorList>
    </citation>
    <scope>NUCLEOTIDE SEQUENCE</scope>
    <source>
        <strain evidence="8">LB-8</strain>
    </source>
</reference>
<comment type="pathway">
    <text evidence="7">Metabolic intermediate biosynthesis; chorismate biosynthesis; chorismate from D-erythrose 4-phosphate and phosphoenolpyruvate: step 5/7.</text>
</comment>
<accession>A0A9X3B7B7</accession>
<feature type="binding site" evidence="7">
    <location>
        <position position="56"/>
    </location>
    <ligand>
        <name>substrate</name>
    </ligand>
</feature>
<dbReference type="InterPro" id="IPR027417">
    <property type="entry name" value="P-loop_NTPase"/>
</dbReference>
<keyword evidence="4 7" id="KW-0418">Kinase</keyword>
<evidence type="ECO:0000256" key="5">
    <source>
        <dbReference type="ARBA" id="ARBA00022840"/>
    </source>
</evidence>
<dbReference type="GO" id="GO:0009073">
    <property type="term" value="P:aromatic amino acid family biosynthetic process"/>
    <property type="evidence" value="ECO:0007669"/>
    <property type="project" value="UniProtKB-KW"/>
</dbReference>
<keyword evidence="3 7" id="KW-0547">Nucleotide-binding</keyword>
<keyword evidence="9" id="KW-1185">Reference proteome</keyword>
<evidence type="ECO:0000313" key="9">
    <source>
        <dbReference type="Proteomes" id="UP001155483"/>
    </source>
</evidence>
<dbReference type="GO" id="GO:0004765">
    <property type="term" value="F:shikimate kinase activity"/>
    <property type="evidence" value="ECO:0007669"/>
    <property type="project" value="UniProtKB-UniRule"/>
</dbReference>
<comment type="caution">
    <text evidence="7">Lacks conserved residue(s) required for the propagation of feature annotation.</text>
</comment>
<keyword evidence="7" id="KW-0479">Metal-binding</keyword>
<evidence type="ECO:0000313" key="8">
    <source>
        <dbReference type="EMBL" id="MCU7549020.1"/>
    </source>
</evidence>
<keyword evidence="6 7" id="KW-0057">Aromatic amino acid biosynthesis</keyword>
<feature type="binding site" evidence="7">
    <location>
        <position position="32"/>
    </location>
    <ligand>
        <name>substrate</name>
    </ligand>
</feature>
<feature type="binding site" evidence="7">
    <location>
        <begin position="10"/>
        <end position="15"/>
    </location>
    <ligand>
        <name>ATP</name>
        <dbReference type="ChEBI" id="CHEBI:30616"/>
    </ligand>
</feature>
<dbReference type="SUPFAM" id="SSF52540">
    <property type="entry name" value="P-loop containing nucleoside triphosphate hydrolases"/>
    <property type="match status" value="1"/>
</dbReference>
<gene>
    <name evidence="7" type="primary">aroK</name>
    <name evidence="8" type="ORF">OCK74_07825</name>
</gene>
<evidence type="ECO:0000256" key="7">
    <source>
        <dbReference type="HAMAP-Rule" id="MF_00109"/>
    </source>
</evidence>
<dbReference type="GO" id="GO:0000287">
    <property type="term" value="F:magnesium ion binding"/>
    <property type="evidence" value="ECO:0007669"/>
    <property type="project" value="UniProtKB-UniRule"/>
</dbReference>
<dbReference type="CDD" id="cd00464">
    <property type="entry name" value="SK"/>
    <property type="match status" value="1"/>
</dbReference>
<proteinExistence type="inferred from homology"/>
<protein>
    <recommendedName>
        <fullName evidence="7">Shikimate kinase</fullName>
        <shortName evidence="7">SK</shortName>
        <ecNumber evidence="7">2.7.1.71</ecNumber>
    </recommendedName>
</protein>
<comment type="cofactor">
    <cofactor evidence="7">
        <name>Mg(2+)</name>
        <dbReference type="ChEBI" id="CHEBI:18420"/>
    </cofactor>
    <text evidence="7">Binds 1 Mg(2+) ion per subunit.</text>
</comment>
<dbReference type="RefSeq" id="WP_279296464.1">
    <property type="nucleotide sequence ID" value="NZ_JAOTIF010000004.1"/>
</dbReference>
<keyword evidence="2 7" id="KW-0808">Transferase</keyword>
<dbReference type="GO" id="GO:0009423">
    <property type="term" value="P:chorismate biosynthetic process"/>
    <property type="evidence" value="ECO:0007669"/>
    <property type="project" value="UniProtKB-UniRule"/>
</dbReference>
<comment type="subunit">
    <text evidence="7">Monomer.</text>
</comment>
<dbReference type="HAMAP" id="MF_00109">
    <property type="entry name" value="Shikimate_kinase"/>
    <property type="match status" value="1"/>
</dbReference>
<feature type="binding site" evidence="7">
    <location>
        <position position="14"/>
    </location>
    <ligand>
        <name>Mg(2+)</name>
        <dbReference type="ChEBI" id="CHEBI:18420"/>
    </ligand>
</feature>
<dbReference type="AlphaFoldDB" id="A0A9X3B7B7"/>
<comment type="caution">
    <text evidence="8">The sequence shown here is derived from an EMBL/GenBank/DDBJ whole genome shotgun (WGS) entry which is preliminary data.</text>
</comment>
<dbReference type="Proteomes" id="UP001155483">
    <property type="component" value="Unassembled WGS sequence"/>
</dbReference>
<feature type="binding site" evidence="7">
    <location>
        <position position="140"/>
    </location>
    <ligand>
        <name>substrate</name>
    </ligand>
</feature>
<dbReference type="EMBL" id="JAOTIF010000004">
    <property type="protein sequence ID" value="MCU7549020.1"/>
    <property type="molecule type" value="Genomic_DNA"/>
</dbReference>
<dbReference type="PRINTS" id="PR01100">
    <property type="entry name" value="SHIKIMTKNASE"/>
</dbReference>
<name>A0A9X3B7B7_9BACT</name>
<dbReference type="PANTHER" id="PTHR21087:SF16">
    <property type="entry name" value="SHIKIMATE KINASE 1, CHLOROPLASTIC"/>
    <property type="match status" value="1"/>
</dbReference>
<evidence type="ECO:0000256" key="1">
    <source>
        <dbReference type="ARBA" id="ARBA00022605"/>
    </source>
</evidence>
<feature type="binding site" evidence="7">
    <location>
        <position position="79"/>
    </location>
    <ligand>
        <name>substrate</name>
    </ligand>
</feature>
<evidence type="ECO:0000256" key="6">
    <source>
        <dbReference type="ARBA" id="ARBA00023141"/>
    </source>
</evidence>
<reference evidence="8" key="1">
    <citation type="submission" date="2022-09" db="EMBL/GenBank/DDBJ databases">
        <authorList>
            <person name="Yuan C."/>
            <person name="Ke Z."/>
        </authorList>
    </citation>
    <scope>NUCLEOTIDE SEQUENCE</scope>
    <source>
        <strain evidence="8">LB-8</strain>
    </source>
</reference>
<evidence type="ECO:0000256" key="2">
    <source>
        <dbReference type="ARBA" id="ARBA00022679"/>
    </source>
</evidence>
<comment type="function">
    <text evidence="7">Catalyzes the specific phosphorylation of the 3-hydroxyl group of shikimic acid using ATP as a cosubstrate.</text>
</comment>
<sequence length="177" mass="20815">MKIYLIGFMGCGKTHWGKQLSRKLGIPFFDLDEQVVANEGRSINEIFEKEGEEYFRLKEKEVLYIITESHDDFVMACGGGAPCFYNNIDYMNRSGTTIWINSSVDKLFERLIKEKEGRPLIRDLSDDQLRSYIAKKYADRRIYYQQASVIIENDEVSLEKLTEEIMNAESFHTKRRW</sequence>
<dbReference type="Gene3D" id="3.40.50.300">
    <property type="entry name" value="P-loop containing nucleotide triphosphate hydrolases"/>
    <property type="match status" value="1"/>
</dbReference>
<evidence type="ECO:0000256" key="4">
    <source>
        <dbReference type="ARBA" id="ARBA00022777"/>
    </source>
</evidence>
<keyword evidence="7" id="KW-0963">Cytoplasm</keyword>
<dbReference type="EC" id="2.7.1.71" evidence="7"/>
<keyword evidence="7" id="KW-0460">Magnesium</keyword>
<comment type="subcellular location">
    <subcellularLocation>
        <location evidence="7">Cytoplasm</location>
    </subcellularLocation>
</comment>
<dbReference type="InterPro" id="IPR000623">
    <property type="entry name" value="Shikimate_kinase/TSH1"/>
</dbReference>
<dbReference type="PANTHER" id="PTHR21087">
    <property type="entry name" value="SHIKIMATE KINASE"/>
    <property type="match status" value="1"/>
</dbReference>
<dbReference type="GO" id="GO:0008652">
    <property type="term" value="P:amino acid biosynthetic process"/>
    <property type="evidence" value="ECO:0007669"/>
    <property type="project" value="UniProtKB-KW"/>
</dbReference>
<dbReference type="InterPro" id="IPR031322">
    <property type="entry name" value="Shikimate/glucono_kinase"/>
</dbReference>
<comment type="similarity">
    <text evidence="7">Belongs to the shikimate kinase family.</text>
</comment>
<comment type="catalytic activity">
    <reaction evidence="7">
        <text>shikimate + ATP = 3-phosphoshikimate + ADP + H(+)</text>
        <dbReference type="Rhea" id="RHEA:13121"/>
        <dbReference type="ChEBI" id="CHEBI:15378"/>
        <dbReference type="ChEBI" id="CHEBI:30616"/>
        <dbReference type="ChEBI" id="CHEBI:36208"/>
        <dbReference type="ChEBI" id="CHEBI:145989"/>
        <dbReference type="ChEBI" id="CHEBI:456216"/>
        <dbReference type="EC" id="2.7.1.71"/>
    </reaction>
</comment>
<dbReference type="GO" id="GO:0005524">
    <property type="term" value="F:ATP binding"/>
    <property type="evidence" value="ECO:0007669"/>
    <property type="project" value="UniProtKB-UniRule"/>
</dbReference>
<evidence type="ECO:0000256" key="3">
    <source>
        <dbReference type="ARBA" id="ARBA00022741"/>
    </source>
</evidence>
<feature type="binding site" evidence="7">
    <location>
        <position position="118"/>
    </location>
    <ligand>
        <name>ATP</name>
        <dbReference type="ChEBI" id="CHEBI:30616"/>
    </ligand>
</feature>
<keyword evidence="1 7" id="KW-0028">Amino-acid biosynthesis</keyword>